<dbReference type="Pfam" id="PF01625">
    <property type="entry name" value="PMSR"/>
    <property type="match status" value="1"/>
</dbReference>
<dbReference type="EC" id="1.8.4.11" evidence="4"/>
<keyword evidence="5" id="KW-0732">Signal</keyword>
<keyword evidence="1 4" id="KW-0560">Oxidoreductase</keyword>
<comment type="catalytic activity">
    <reaction evidence="2 4">
        <text>L-methionyl-[protein] + [thioredoxin]-disulfide + H2O = L-methionyl-(S)-S-oxide-[protein] + [thioredoxin]-dithiol</text>
        <dbReference type="Rhea" id="RHEA:14217"/>
        <dbReference type="Rhea" id="RHEA-COMP:10698"/>
        <dbReference type="Rhea" id="RHEA-COMP:10700"/>
        <dbReference type="Rhea" id="RHEA-COMP:12313"/>
        <dbReference type="Rhea" id="RHEA-COMP:12315"/>
        <dbReference type="ChEBI" id="CHEBI:15377"/>
        <dbReference type="ChEBI" id="CHEBI:16044"/>
        <dbReference type="ChEBI" id="CHEBI:29950"/>
        <dbReference type="ChEBI" id="CHEBI:44120"/>
        <dbReference type="ChEBI" id="CHEBI:50058"/>
        <dbReference type="EC" id="1.8.4.11"/>
    </reaction>
</comment>
<dbReference type="NCBIfam" id="TIGR00401">
    <property type="entry name" value="msrA"/>
    <property type="match status" value="1"/>
</dbReference>
<gene>
    <name evidence="4 7" type="primary">msrA</name>
    <name evidence="7" type="ORF">PBT88_01055</name>
</gene>
<dbReference type="GO" id="GO:0008113">
    <property type="term" value="F:peptide-methionine (S)-S-oxide reductase activity"/>
    <property type="evidence" value="ECO:0007669"/>
    <property type="project" value="UniProtKB-EC"/>
</dbReference>
<feature type="signal peptide" evidence="5">
    <location>
        <begin position="1"/>
        <end position="26"/>
    </location>
</feature>
<dbReference type="PANTHER" id="PTHR43774">
    <property type="entry name" value="PEPTIDE METHIONINE SULFOXIDE REDUCTASE"/>
    <property type="match status" value="1"/>
</dbReference>
<comment type="function">
    <text evidence="4">Has an important function as a repair enzyme for proteins that have been inactivated by oxidation. Catalyzes the reversible oxidation-reduction of methionine sulfoxide in proteins to methionine.</text>
</comment>
<evidence type="ECO:0000256" key="2">
    <source>
        <dbReference type="ARBA" id="ARBA00047806"/>
    </source>
</evidence>
<keyword evidence="8" id="KW-1185">Reference proteome</keyword>
<dbReference type="RefSeq" id="WP_270077414.1">
    <property type="nucleotide sequence ID" value="NZ_CP115174.1"/>
</dbReference>
<dbReference type="SUPFAM" id="SSF55068">
    <property type="entry name" value="Peptide methionine sulfoxide reductase"/>
    <property type="match status" value="1"/>
</dbReference>
<reference evidence="7 8" key="1">
    <citation type="submission" date="2022-12" db="EMBL/GenBank/DDBJ databases">
        <title>Sphingomonas abieness sp. nov., an endophytic bacterium isolated from Abies koreana.</title>
        <authorList>
            <person name="Jiang L."/>
            <person name="Lee J."/>
        </authorList>
    </citation>
    <scope>NUCLEOTIDE SEQUENCE [LARGE SCALE GENOMIC DNA]</scope>
    <source>
        <strain evidence="8">PAMB 00755</strain>
    </source>
</reference>
<evidence type="ECO:0000256" key="5">
    <source>
        <dbReference type="SAM" id="SignalP"/>
    </source>
</evidence>
<evidence type="ECO:0000313" key="7">
    <source>
        <dbReference type="EMBL" id="WBO22774.1"/>
    </source>
</evidence>
<name>A0ABY7NMP3_9SPHN</name>
<dbReference type="Gene3D" id="3.30.1060.10">
    <property type="entry name" value="Peptide methionine sulphoxide reductase MsrA"/>
    <property type="match status" value="1"/>
</dbReference>
<evidence type="ECO:0000256" key="1">
    <source>
        <dbReference type="ARBA" id="ARBA00023002"/>
    </source>
</evidence>
<protein>
    <recommendedName>
        <fullName evidence="4">Peptide methionine sulfoxide reductase MsrA</fullName>
        <shortName evidence="4">Protein-methionine-S-oxide reductase</shortName>
        <ecNumber evidence="4">1.8.4.11</ecNumber>
    </recommendedName>
    <alternativeName>
        <fullName evidence="4">Peptide-methionine (S)-S-oxide reductase</fullName>
        <shortName evidence="4">Peptide Met(O) reductase</shortName>
    </alternativeName>
</protein>
<dbReference type="HAMAP" id="MF_01401">
    <property type="entry name" value="MsrA"/>
    <property type="match status" value="1"/>
</dbReference>
<evidence type="ECO:0000256" key="4">
    <source>
        <dbReference type="HAMAP-Rule" id="MF_01401"/>
    </source>
</evidence>
<dbReference type="EMBL" id="CP115174">
    <property type="protein sequence ID" value="WBO22774.1"/>
    <property type="molecule type" value="Genomic_DNA"/>
</dbReference>
<accession>A0ABY7NMP3</accession>
<evidence type="ECO:0000313" key="8">
    <source>
        <dbReference type="Proteomes" id="UP001210865"/>
    </source>
</evidence>
<comment type="similarity">
    <text evidence="4">Belongs to the MsrA Met sulfoxide reductase family.</text>
</comment>
<feature type="chain" id="PRO_5045072096" description="Peptide methionine sulfoxide reductase MsrA" evidence="5">
    <location>
        <begin position="27"/>
        <end position="222"/>
    </location>
</feature>
<dbReference type="InterPro" id="IPR036509">
    <property type="entry name" value="Met_Sox_Rdtase_MsrA_sf"/>
</dbReference>
<organism evidence="7 8">
    <name type="scientific">Sphingomonas abietis</name>
    <dbReference type="NCBI Taxonomy" id="3012344"/>
    <lineage>
        <taxon>Bacteria</taxon>
        <taxon>Pseudomonadati</taxon>
        <taxon>Pseudomonadota</taxon>
        <taxon>Alphaproteobacteria</taxon>
        <taxon>Sphingomonadales</taxon>
        <taxon>Sphingomonadaceae</taxon>
        <taxon>Sphingomonas</taxon>
    </lineage>
</organism>
<dbReference type="InterPro" id="IPR002569">
    <property type="entry name" value="Met_Sox_Rdtase_MsrA_dom"/>
</dbReference>
<comment type="catalytic activity">
    <reaction evidence="3 4">
        <text>[thioredoxin]-disulfide + L-methionine + H2O = L-methionine (S)-S-oxide + [thioredoxin]-dithiol</text>
        <dbReference type="Rhea" id="RHEA:19993"/>
        <dbReference type="Rhea" id="RHEA-COMP:10698"/>
        <dbReference type="Rhea" id="RHEA-COMP:10700"/>
        <dbReference type="ChEBI" id="CHEBI:15377"/>
        <dbReference type="ChEBI" id="CHEBI:29950"/>
        <dbReference type="ChEBI" id="CHEBI:50058"/>
        <dbReference type="ChEBI" id="CHEBI:57844"/>
        <dbReference type="ChEBI" id="CHEBI:58772"/>
        <dbReference type="EC" id="1.8.4.11"/>
    </reaction>
</comment>
<dbReference type="PANTHER" id="PTHR43774:SF1">
    <property type="entry name" value="PEPTIDE METHIONINE SULFOXIDE REDUCTASE MSRA 2"/>
    <property type="match status" value="1"/>
</dbReference>
<dbReference type="Proteomes" id="UP001210865">
    <property type="component" value="Chromosome"/>
</dbReference>
<evidence type="ECO:0000256" key="3">
    <source>
        <dbReference type="ARBA" id="ARBA00048782"/>
    </source>
</evidence>
<feature type="domain" description="Peptide methionine sulphoxide reductase MsrA" evidence="6">
    <location>
        <begin position="48"/>
        <end position="198"/>
    </location>
</feature>
<feature type="active site" evidence="4">
    <location>
        <position position="55"/>
    </location>
</feature>
<evidence type="ECO:0000259" key="6">
    <source>
        <dbReference type="Pfam" id="PF01625"/>
    </source>
</evidence>
<proteinExistence type="inferred from homology"/>
<sequence length="222" mass="23561">MKTSLPVIAATGIVAGLLWAAAPSFAAEQAVKAPAPALVEPVTGHRETAIFAGGCFWGVAGVFNHVKGVVGTTSGYTGGKASTAQYEDVATGTTGHAESVKVVFDPTKVNYADLLRIYFSVVADPTLVNRQGPDHGPQYRSALFPQSPGQAKVAQAYIAQLTAAHVYAAPIATKLETAPGFFPAEGYHQDFMARNPDYPYIVINDRPKVEALKRIFPQSWKA</sequence>